<evidence type="ECO:0000313" key="2">
    <source>
        <dbReference type="Proteomes" id="UP000054241"/>
    </source>
</evidence>
<sequence length="77" mass="8709">MASLVYFKKLSEQPGSIRYTFGEDPAEMDRTLTMNTASRTSTSDDGNADYTFLKASRKINSLFEERSQWPERGMSAS</sequence>
<protein>
    <submittedName>
        <fullName evidence="1">Uncharacterized protein</fullName>
    </submittedName>
</protein>
<name>A0A101NJ42_9ACTN</name>
<dbReference type="EMBL" id="LMWL01000039">
    <property type="protein sequence ID" value="KUM94226.1"/>
    <property type="molecule type" value="Genomic_DNA"/>
</dbReference>
<proteinExistence type="predicted"/>
<evidence type="ECO:0000313" key="1">
    <source>
        <dbReference type="EMBL" id="KUM94226.1"/>
    </source>
</evidence>
<gene>
    <name evidence="1" type="ORF">AQI88_22920</name>
</gene>
<dbReference type="AlphaFoldDB" id="A0A101NJ42"/>
<dbReference type="RefSeq" id="WP_067002486.1">
    <property type="nucleotide sequence ID" value="NZ_BNDU01000006.1"/>
</dbReference>
<reference evidence="1 2" key="1">
    <citation type="submission" date="2015-10" db="EMBL/GenBank/DDBJ databases">
        <title>Draft genome sequence of Streptomyces cellostaticus DSM 40189, type strain for the species Streptomyces cellostaticus.</title>
        <authorList>
            <person name="Ruckert C."/>
            <person name="Winkler A."/>
            <person name="Kalinowski J."/>
            <person name="Kampfer P."/>
            <person name="Glaeser S."/>
        </authorList>
    </citation>
    <scope>NUCLEOTIDE SEQUENCE [LARGE SCALE GENOMIC DNA]</scope>
    <source>
        <strain evidence="1 2">DSM 40189</strain>
    </source>
</reference>
<dbReference type="Proteomes" id="UP000054241">
    <property type="component" value="Unassembled WGS sequence"/>
</dbReference>
<comment type="caution">
    <text evidence="1">The sequence shown here is derived from an EMBL/GenBank/DDBJ whole genome shotgun (WGS) entry which is preliminary data.</text>
</comment>
<dbReference type="OrthoDB" id="4564026at2"/>
<accession>A0A101NJ42</accession>
<organism evidence="1 2">
    <name type="scientific">Streptomyces cellostaticus</name>
    <dbReference type="NCBI Taxonomy" id="67285"/>
    <lineage>
        <taxon>Bacteria</taxon>
        <taxon>Bacillati</taxon>
        <taxon>Actinomycetota</taxon>
        <taxon>Actinomycetes</taxon>
        <taxon>Kitasatosporales</taxon>
        <taxon>Streptomycetaceae</taxon>
        <taxon>Streptomyces</taxon>
    </lineage>
</organism>
<keyword evidence="2" id="KW-1185">Reference proteome</keyword>